<accession>A0A512BJR9</accession>
<dbReference type="InterPro" id="IPR012893">
    <property type="entry name" value="HipA-like_C"/>
</dbReference>
<evidence type="ECO:0000313" key="6">
    <source>
        <dbReference type="Proteomes" id="UP000321513"/>
    </source>
</evidence>
<comment type="caution">
    <text evidence="5">The sequence shown here is derived from an EMBL/GenBank/DDBJ whole genome shotgun (WGS) entry which is preliminary data.</text>
</comment>
<dbReference type="PANTHER" id="PTHR37419:SF1">
    <property type="entry name" value="SERINE_THREONINE-PROTEIN KINASE TOXIN HIPA"/>
    <property type="match status" value="1"/>
</dbReference>
<evidence type="ECO:0000259" key="4">
    <source>
        <dbReference type="Pfam" id="PF07804"/>
    </source>
</evidence>
<evidence type="ECO:0000256" key="2">
    <source>
        <dbReference type="ARBA" id="ARBA00022679"/>
    </source>
</evidence>
<name>A0A512BJR9_9BACT</name>
<reference evidence="5 6" key="1">
    <citation type="submission" date="2019-07" db="EMBL/GenBank/DDBJ databases">
        <title>Whole genome shotgun sequence of Segetibacter aerophilus NBRC 106135.</title>
        <authorList>
            <person name="Hosoyama A."/>
            <person name="Uohara A."/>
            <person name="Ohji S."/>
            <person name="Ichikawa N."/>
        </authorList>
    </citation>
    <scope>NUCLEOTIDE SEQUENCE [LARGE SCALE GENOMIC DNA]</scope>
    <source>
        <strain evidence="5 6">NBRC 106135</strain>
    </source>
</reference>
<dbReference type="GO" id="GO:0005829">
    <property type="term" value="C:cytosol"/>
    <property type="evidence" value="ECO:0007669"/>
    <property type="project" value="TreeGrafter"/>
</dbReference>
<protein>
    <recommendedName>
        <fullName evidence="4">HipA-like C-terminal domain-containing protein</fullName>
    </recommendedName>
</protein>
<keyword evidence="3" id="KW-0418">Kinase</keyword>
<proteinExistence type="inferred from homology"/>
<dbReference type="AlphaFoldDB" id="A0A512BJR9"/>
<dbReference type="OrthoDB" id="9805913at2"/>
<gene>
    <name evidence="5" type="ORF">SAE01_47170</name>
</gene>
<dbReference type="Proteomes" id="UP000321513">
    <property type="component" value="Unassembled WGS sequence"/>
</dbReference>
<dbReference type="Pfam" id="PF07804">
    <property type="entry name" value="HipA_C"/>
    <property type="match status" value="1"/>
</dbReference>
<dbReference type="Gene3D" id="1.10.1070.20">
    <property type="match status" value="1"/>
</dbReference>
<dbReference type="InterPro" id="IPR052028">
    <property type="entry name" value="HipA_Ser/Thr_kinase"/>
</dbReference>
<evidence type="ECO:0000256" key="3">
    <source>
        <dbReference type="ARBA" id="ARBA00022777"/>
    </source>
</evidence>
<organism evidence="5 6">
    <name type="scientific">Segetibacter aerophilus</name>
    <dbReference type="NCBI Taxonomy" id="670293"/>
    <lineage>
        <taxon>Bacteria</taxon>
        <taxon>Pseudomonadati</taxon>
        <taxon>Bacteroidota</taxon>
        <taxon>Chitinophagia</taxon>
        <taxon>Chitinophagales</taxon>
        <taxon>Chitinophagaceae</taxon>
        <taxon>Segetibacter</taxon>
    </lineage>
</organism>
<comment type="similarity">
    <text evidence="1">Belongs to the HipA Ser/Thr kinase family.</text>
</comment>
<feature type="domain" description="HipA-like C-terminal" evidence="4">
    <location>
        <begin position="57"/>
        <end position="284"/>
    </location>
</feature>
<keyword evidence="2" id="KW-0808">Transferase</keyword>
<dbReference type="GO" id="GO:0004674">
    <property type="term" value="F:protein serine/threonine kinase activity"/>
    <property type="evidence" value="ECO:0007669"/>
    <property type="project" value="TreeGrafter"/>
</dbReference>
<dbReference type="PANTHER" id="PTHR37419">
    <property type="entry name" value="SERINE/THREONINE-PROTEIN KINASE TOXIN HIPA"/>
    <property type="match status" value="1"/>
</dbReference>
<sequence length="317" mass="36416">MQENRCLYCYQPLQEVGKDFHEKCSRKFFGTPILPALDYNGEQMQELAKEIVRRSVSVTGVQPKLSLTIEKQPGDPKHSRLTIVGLWGDYILKPPSLEFQHLPENEDVTMNLAKLFGIQTAEHSLIKLQSGELAYITKRFDRIKGEKLAVEDMCQLTETLTNDKYRGSMEKIGKQIAKFSSRPGLDLLTFFEVALFSFITGNADMHLKNFSLLTTPENEIHFSPAYDMLCTRIPMPDDKEEMALTINAKKRKLKKADFDELAFRLKISEKTVQNVYAKFSRKLKDVMAFIDISFLPVDMKEEYKKIIEENAGRISII</sequence>
<keyword evidence="6" id="KW-1185">Reference proteome</keyword>
<evidence type="ECO:0000256" key="1">
    <source>
        <dbReference type="ARBA" id="ARBA00010164"/>
    </source>
</evidence>
<evidence type="ECO:0000313" key="5">
    <source>
        <dbReference type="EMBL" id="GEO12221.1"/>
    </source>
</evidence>
<dbReference type="EMBL" id="BJYT01000045">
    <property type="protein sequence ID" value="GEO12221.1"/>
    <property type="molecule type" value="Genomic_DNA"/>
</dbReference>
<dbReference type="RefSeq" id="WP_147206338.1">
    <property type="nucleotide sequence ID" value="NZ_BJYT01000045.1"/>
</dbReference>